<accession>A0ABY5J4S9</accession>
<evidence type="ECO:0000313" key="3">
    <source>
        <dbReference type="Proteomes" id="UP001059576"/>
    </source>
</evidence>
<dbReference type="EMBL" id="CP101808">
    <property type="protein sequence ID" value="UUD36970.1"/>
    <property type="molecule type" value="Genomic_DNA"/>
</dbReference>
<reference evidence="2" key="1">
    <citation type="submission" date="2022-07" db="EMBL/GenBank/DDBJ databases">
        <title>Complete genome of Mycoplasma equigenitalium type strain T37.</title>
        <authorList>
            <person name="Spergser J."/>
        </authorList>
    </citation>
    <scope>NUCLEOTIDE SEQUENCE</scope>
    <source>
        <strain evidence="2">T37</strain>
    </source>
</reference>
<dbReference type="Proteomes" id="UP001059576">
    <property type="component" value="Chromosome"/>
</dbReference>
<evidence type="ECO:0000256" key="1">
    <source>
        <dbReference type="SAM" id="SignalP"/>
    </source>
</evidence>
<gene>
    <name evidence="2" type="ORF">NPA09_00085</name>
</gene>
<proteinExistence type="predicted"/>
<keyword evidence="3" id="KW-1185">Reference proteome</keyword>
<organism evidence="2 3">
    <name type="scientific">Mycoplasmopsis equigenitalium</name>
    <dbReference type="NCBI Taxonomy" id="114883"/>
    <lineage>
        <taxon>Bacteria</taxon>
        <taxon>Bacillati</taxon>
        <taxon>Mycoplasmatota</taxon>
        <taxon>Mycoplasmoidales</taxon>
        <taxon>Metamycoplasmataceae</taxon>
        <taxon>Mycoplasmopsis</taxon>
    </lineage>
</organism>
<feature type="chain" id="PRO_5046958353" description="Lipoprotein" evidence="1">
    <location>
        <begin position="25"/>
        <end position="961"/>
    </location>
</feature>
<dbReference type="PROSITE" id="PS51257">
    <property type="entry name" value="PROKAR_LIPOPROTEIN"/>
    <property type="match status" value="1"/>
</dbReference>
<sequence>MKKFKAKYLTLPIALASVASVVSCQSVQPQSKYEIIDRPIVKDDNTLSKDLVERLGAKVNIITETINGNSGILKYEDNTGKRIFLSKVLGGTEGLLAKNPNLTDVKVYNIAENEEALFNVVINNGKIEKIESLMDNQLTVFSNFQYKNNKIYSFSRFLYNSKNNPTEDNVALYANYEVDDENKELNLLTTKWKGEALKRTFNEHGWETSSAYYLAKDNINKDIEAAMIWTGVAEVRYFGGGGYINFDASKTKIMKESFLLGKFKAISNPENPAESNIGKSPLQATYWDDKDTQTGVVRIYRERMKVVSYDDKFNKSEEEKLNLTRTTFFLHSDNANKTLDQVTKWDRTTRIVRDKNGNINSKPTYWARFPGTTTTSGNVGKSDLEAKAWGMGIKAQLNNGVVEYVSYPELTMWTTFNEFNQPTSIALYSYASEANHGYDIEDAIVWQNKALKLEYDPTTHKLRFEHELPFLYARFFMQNGERLDDLVVEVDGRKFGTKIRYIYDTSKEYIYNKTTGLIDLKKQFNVSIRGIGGEQVRNWLKVKYDYNVDNQIIATSSYVSDLNLKPDGSEREIDDPEVKYWGVRHKYEYGPDKKLLKEFNIWSTENIRIESDPRFAANGITPEMANEITDPTSFTVINSGLNGTHNGILGFYNFGIEILENIDIQTYSTIYADKMRIVQEDNSVKEENIYLKDWEFANNPAQPYEWREVKDKTPETLLTRENFKKRYDKAKAFIDKVIKEIKTQNTTEELYFKDKHYTYQRAFEFFTKIVGEKEFIQLKSKADVDKYWNINWQNCFVIWSEVADLDTKIPGLQKLELQSFDASGTSKEAKAKFVYFIKRNDMQHDYDSFNLWHLYFDYFHFQLPGYKFDNMNQEVWDKYDIQYKVQYNHEDFIVNGKLQDASVIDKKKWTSITFTYTDAKTKQTVEKVYPRNNPAYTNSSIQDIVEIYKSYVSSQYPFKKK</sequence>
<name>A0ABY5J4S9_9BACT</name>
<feature type="signal peptide" evidence="1">
    <location>
        <begin position="1"/>
        <end position="24"/>
    </location>
</feature>
<dbReference type="RefSeq" id="WP_129722651.1">
    <property type="nucleotide sequence ID" value="NZ_CP101808.1"/>
</dbReference>
<keyword evidence="1" id="KW-0732">Signal</keyword>
<evidence type="ECO:0000313" key="2">
    <source>
        <dbReference type="EMBL" id="UUD36970.1"/>
    </source>
</evidence>
<protein>
    <recommendedName>
        <fullName evidence="4">Lipoprotein</fullName>
    </recommendedName>
</protein>
<evidence type="ECO:0008006" key="4">
    <source>
        <dbReference type="Google" id="ProtNLM"/>
    </source>
</evidence>